<organism evidence="2 3">
    <name type="scientific">Brevibacterium antiquum</name>
    <dbReference type="NCBI Taxonomy" id="234835"/>
    <lineage>
        <taxon>Bacteria</taxon>
        <taxon>Bacillati</taxon>
        <taxon>Actinomycetota</taxon>
        <taxon>Actinomycetes</taxon>
        <taxon>Micrococcales</taxon>
        <taxon>Brevibacteriaceae</taxon>
        <taxon>Brevibacterium</taxon>
    </lineage>
</organism>
<dbReference type="EMBL" id="FXZE01000006">
    <property type="protein sequence ID" value="SMX84718.1"/>
    <property type="molecule type" value="Genomic_DNA"/>
</dbReference>
<name>A0A2H1JBM8_9MICO</name>
<evidence type="ECO:0000313" key="3">
    <source>
        <dbReference type="Proteomes" id="UP000234342"/>
    </source>
</evidence>
<evidence type="ECO:0000256" key="1">
    <source>
        <dbReference type="SAM" id="MobiDB-lite"/>
    </source>
</evidence>
<dbReference type="AlphaFoldDB" id="A0A2H1JBM8"/>
<sequence>MRWTRCPSGLNRLRYSTPGSTALPNQCGTRVSKYAVSPAVQGHRLVARNQAESALITQTRSNPGCVLGTPSFGVWLPSAMCLSAWTPGRLDADGSSAELQDGPAVDLLWREVNSLVSNRRRSEELVERWPVDACQRQESLQPGLALSRLQLQRGTQRHPSQLSDRGTFLRHNAPVPDQAQAQAQTRVLDSLSIAYVDAAVEAVERAEAGTGVTSRDDGTGVTFRCRSAGADSGPSEKTVDALAVGSCFHANGEVFEQLGGTIVDHSTGMGSPIPAEENGAAAVPGIWAVGNSADISARVVASAASGVVVGAQINTELIMSSVSQQAPRPAWASPRACAPRRRTQLSGWPSHRGRGRRLRG</sequence>
<evidence type="ECO:0008006" key="4">
    <source>
        <dbReference type="Google" id="ProtNLM"/>
    </source>
</evidence>
<accession>A0A2H1JBM8</accession>
<keyword evidence="3" id="KW-1185">Reference proteome</keyword>
<dbReference type="Proteomes" id="UP000234342">
    <property type="component" value="Unassembled WGS sequence"/>
</dbReference>
<protein>
    <recommendedName>
        <fullName evidence="4">FAD/NAD(P)-binding domain-containing protein</fullName>
    </recommendedName>
</protein>
<evidence type="ECO:0000313" key="2">
    <source>
        <dbReference type="EMBL" id="SMX84718.1"/>
    </source>
</evidence>
<dbReference type="InterPro" id="IPR036188">
    <property type="entry name" value="FAD/NAD-bd_sf"/>
</dbReference>
<gene>
    <name evidence="2" type="ORF">BANT10_01843</name>
</gene>
<feature type="region of interest" description="Disordered" evidence="1">
    <location>
        <begin position="328"/>
        <end position="360"/>
    </location>
</feature>
<feature type="compositionally biased region" description="Basic residues" evidence="1">
    <location>
        <begin position="351"/>
        <end position="360"/>
    </location>
</feature>
<dbReference type="Gene3D" id="3.50.50.60">
    <property type="entry name" value="FAD/NAD(P)-binding domain"/>
    <property type="match status" value="1"/>
</dbReference>
<proteinExistence type="predicted"/>
<reference evidence="3" key="1">
    <citation type="submission" date="2017-03" db="EMBL/GenBank/DDBJ databases">
        <authorList>
            <person name="Monnet C."/>
        </authorList>
    </citation>
    <scope>NUCLEOTIDE SEQUENCE [LARGE SCALE GENOMIC DNA]</scope>
    <source>
        <strain evidence="3">P10</strain>
    </source>
</reference>